<gene>
    <name evidence="1" type="ORF">PMYSY11_2855</name>
</gene>
<protein>
    <submittedName>
        <fullName evidence="1">Uncharacterized protein</fullName>
    </submittedName>
</protein>
<dbReference type="EMBL" id="LR215729">
    <property type="protein sequence ID" value="VEV97900.1"/>
    <property type="molecule type" value="Genomic_DNA"/>
</dbReference>
<organism evidence="1">
    <name type="scientific">Pseudomonas marincola</name>
    <dbReference type="NCBI Taxonomy" id="437900"/>
    <lineage>
        <taxon>Bacteria</taxon>
        <taxon>Pseudomonadati</taxon>
        <taxon>Pseudomonadota</taxon>
        <taxon>Gammaproteobacteria</taxon>
        <taxon>Pseudomonadales</taxon>
        <taxon>Pseudomonadaceae</taxon>
        <taxon>Pseudomonas</taxon>
    </lineage>
</organism>
<reference evidence="1" key="1">
    <citation type="submission" date="2019-02" db="EMBL/GenBank/DDBJ databases">
        <authorList>
            <consortium name="Genoscope - CEA"/>
            <person name="William W."/>
        </authorList>
    </citation>
    <scope>NUCLEOTIDE SEQUENCE [LARGE SCALE GENOMIC DNA]</scope>
    <source>
        <strain evidence="1">YSy11</strain>
    </source>
</reference>
<sequence>MHLLIICIASIISVWGLYRSLYLNNDEELIQAGLLPFADDPDAARRVEAKTSLHCDHVFNPVAEAELEHGDFFDA</sequence>
<proteinExistence type="predicted"/>
<evidence type="ECO:0000313" key="1">
    <source>
        <dbReference type="EMBL" id="VEV97900.1"/>
    </source>
</evidence>
<accession>A0A653E590</accession>
<name>A0A653E590_9PSED</name>
<dbReference type="RefSeq" id="WP_150548606.1">
    <property type="nucleotide sequence ID" value="NZ_LR215729.2"/>
</dbReference>
<dbReference type="AlphaFoldDB" id="A0A653E590"/>